<evidence type="ECO:0000313" key="3">
    <source>
        <dbReference type="Proteomes" id="UP000250235"/>
    </source>
</evidence>
<dbReference type="Proteomes" id="UP000250235">
    <property type="component" value="Unassembled WGS sequence"/>
</dbReference>
<protein>
    <submittedName>
        <fullName evidence="2">Uncharacterized protein</fullName>
    </submittedName>
</protein>
<feature type="region of interest" description="Disordered" evidence="1">
    <location>
        <begin position="216"/>
        <end position="237"/>
    </location>
</feature>
<evidence type="ECO:0000313" key="2">
    <source>
        <dbReference type="EMBL" id="KZV24039.1"/>
    </source>
</evidence>
<organism evidence="2 3">
    <name type="scientific">Dorcoceras hygrometricum</name>
    <dbReference type="NCBI Taxonomy" id="472368"/>
    <lineage>
        <taxon>Eukaryota</taxon>
        <taxon>Viridiplantae</taxon>
        <taxon>Streptophyta</taxon>
        <taxon>Embryophyta</taxon>
        <taxon>Tracheophyta</taxon>
        <taxon>Spermatophyta</taxon>
        <taxon>Magnoliopsida</taxon>
        <taxon>eudicotyledons</taxon>
        <taxon>Gunneridae</taxon>
        <taxon>Pentapetalae</taxon>
        <taxon>asterids</taxon>
        <taxon>lamiids</taxon>
        <taxon>Lamiales</taxon>
        <taxon>Gesneriaceae</taxon>
        <taxon>Didymocarpoideae</taxon>
        <taxon>Trichosporeae</taxon>
        <taxon>Loxocarpinae</taxon>
        <taxon>Dorcoceras</taxon>
    </lineage>
</organism>
<accession>A0A2Z7AX66</accession>
<evidence type="ECO:0000256" key="1">
    <source>
        <dbReference type="SAM" id="MobiDB-lite"/>
    </source>
</evidence>
<proteinExistence type="predicted"/>
<keyword evidence="3" id="KW-1185">Reference proteome</keyword>
<name>A0A2Z7AX66_9LAMI</name>
<reference evidence="2 3" key="1">
    <citation type="journal article" date="2015" name="Proc. Natl. Acad. Sci. U.S.A.">
        <title>The resurrection genome of Boea hygrometrica: A blueprint for survival of dehydration.</title>
        <authorList>
            <person name="Xiao L."/>
            <person name="Yang G."/>
            <person name="Zhang L."/>
            <person name="Yang X."/>
            <person name="Zhao S."/>
            <person name="Ji Z."/>
            <person name="Zhou Q."/>
            <person name="Hu M."/>
            <person name="Wang Y."/>
            <person name="Chen M."/>
            <person name="Xu Y."/>
            <person name="Jin H."/>
            <person name="Xiao X."/>
            <person name="Hu G."/>
            <person name="Bao F."/>
            <person name="Hu Y."/>
            <person name="Wan P."/>
            <person name="Li L."/>
            <person name="Deng X."/>
            <person name="Kuang T."/>
            <person name="Xiang C."/>
            <person name="Zhu J.K."/>
            <person name="Oliver M.J."/>
            <person name="He Y."/>
        </authorList>
    </citation>
    <scope>NUCLEOTIDE SEQUENCE [LARGE SCALE GENOMIC DNA]</scope>
    <source>
        <strain evidence="3">cv. XS01</strain>
    </source>
</reference>
<gene>
    <name evidence="2" type="ORF">F511_43232</name>
</gene>
<sequence>MGSNPSTESNYKSAISSKNKMQMLCMICWTTTKDSNRTGSQRTAQLNLQQMVATGCVPIVVASHSPGHNTRIPDASNNSTCCCPTYELCQHHQSPKTSRNTTTSRRKEPTADFSHNAKHISRLVPVAASKHSVSNNPNDVAPLTSSYPVAASHQIPVANYSAQPVARYETQPVARYAYVTNSSKRHRTTPRRNLIQKALRSGYTLTTTHSANTAEKSAYVSKSGPNTTTRYRRVDQR</sequence>
<dbReference type="AlphaFoldDB" id="A0A2Z7AX66"/>
<feature type="region of interest" description="Disordered" evidence="1">
    <location>
        <begin position="93"/>
        <end position="112"/>
    </location>
</feature>
<dbReference type="EMBL" id="KV013026">
    <property type="protein sequence ID" value="KZV24039.1"/>
    <property type="molecule type" value="Genomic_DNA"/>
</dbReference>